<dbReference type="AlphaFoldDB" id="M7T3L9"/>
<evidence type="ECO:0000313" key="2">
    <source>
        <dbReference type="EMBL" id="EMR64436.1"/>
    </source>
</evidence>
<keyword evidence="3" id="KW-1185">Reference proteome</keyword>
<dbReference type="HOGENOM" id="CLU_022442_0_0_1"/>
<name>M7T3L9_EUTLA</name>
<organism evidence="2 3">
    <name type="scientific">Eutypa lata (strain UCR-EL1)</name>
    <name type="common">Grapevine dieback disease fungus</name>
    <name type="synonym">Eutypa armeniacae</name>
    <dbReference type="NCBI Taxonomy" id="1287681"/>
    <lineage>
        <taxon>Eukaryota</taxon>
        <taxon>Fungi</taxon>
        <taxon>Dikarya</taxon>
        <taxon>Ascomycota</taxon>
        <taxon>Pezizomycotina</taxon>
        <taxon>Sordariomycetes</taxon>
        <taxon>Xylariomycetidae</taxon>
        <taxon>Xylariales</taxon>
        <taxon>Diatrypaceae</taxon>
        <taxon>Eutypa</taxon>
    </lineage>
</organism>
<reference evidence="3" key="1">
    <citation type="journal article" date="2013" name="Genome Announc.">
        <title>Draft genome sequence of the grapevine dieback fungus Eutypa lata UCR-EL1.</title>
        <authorList>
            <person name="Blanco-Ulate B."/>
            <person name="Rolshausen P.E."/>
            <person name="Cantu D."/>
        </authorList>
    </citation>
    <scope>NUCLEOTIDE SEQUENCE [LARGE SCALE GENOMIC DNA]</scope>
    <source>
        <strain evidence="3">UCR-EL1</strain>
    </source>
</reference>
<gene>
    <name evidence="2" type="ORF">UCREL1_8613</name>
</gene>
<dbReference type="eggNOG" id="ENOG502RG5A">
    <property type="taxonomic scope" value="Eukaryota"/>
</dbReference>
<evidence type="ECO:0000256" key="1">
    <source>
        <dbReference type="SAM" id="SignalP"/>
    </source>
</evidence>
<feature type="signal peptide" evidence="1">
    <location>
        <begin position="1"/>
        <end position="24"/>
    </location>
</feature>
<dbReference type="OMA" id="WPRWCGK"/>
<dbReference type="OrthoDB" id="2338662at2759"/>
<proteinExistence type="predicted"/>
<dbReference type="KEGG" id="ela:UCREL1_8613"/>
<dbReference type="Proteomes" id="UP000012174">
    <property type="component" value="Unassembled WGS sequence"/>
</dbReference>
<keyword evidence="1" id="KW-0732">Signal</keyword>
<keyword evidence="2" id="KW-0378">Hydrolase</keyword>
<dbReference type="GO" id="GO:0016787">
    <property type="term" value="F:hydrolase activity"/>
    <property type="evidence" value="ECO:0007669"/>
    <property type="project" value="UniProtKB-KW"/>
</dbReference>
<sequence length="588" mass="63297">MKSLVLASNALALLTTCLVGPVKAQGSSDETGEHPGWPRWCGKVYESGYPAFEPGGHTTAPAPATDGELLHVQFAARHSIYVAPETRGSFIVSAALSPWYGDPYENRTSDGVTTNPFTELRFSIHLANDEDSTPLVQATIPVNVSGAEYAFDLDAAGVEPRLEPYQVVLFGAPEFGDRNYTATAELSYLPAVSEGGSATKIDRLTGSLLFRAPGETEEWTPLLPYGYYGLYNGSNETAAADEFVRDYTSDGEGLNAIIALAGFADTNVVYDSMDSQGLHYMFDLRGSYQNLTETGTRVNTIKSRGRLFAYWTADEPDGWQRPFDAPTAAQALIHQLDPYHPVALTLNCQDYYFGPYSSGGDILMADVYPIGINATFSKWGTACNATLGDCGCDNCAGAVQDAPGRWDDIAQYERWLGRWPAAPRIHNPQAFHGEDYWFRDPTVAEAHAMNALAFHRGVTGAFAWTWPGSRELFGAHSELARVVTRTPVVGFLVGGQPEKVDVVGGGDGLELVDVALWRGVDGQVLVGVVNGGYVDVEGEFALGLPVSVAAVAEVPFGGLEWQVLGGKLTVEGLPAMSTSFIILDLEDS</sequence>
<feature type="chain" id="PRO_5004085239" evidence="1">
    <location>
        <begin position="25"/>
        <end position="588"/>
    </location>
</feature>
<dbReference type="EMBL" id="KB707075">
    <property type="protein sequence ID" value="EMR64436.1"/>
    <property type="molecule type" value="Genomic_DNA"/>
</dbReference>
<protein>
    <submittedName>
        <fullName evidence="2">Putative glycoside hydrolase subgroup catalytic core protein</fullName>
    </submittedName>
</protein>
<accession>M7T3L9</accession>
<evidence type="ECO:0000313" key="3">
    <source>
        <dbReference type="Proteomes" id="UP000012174"/>
    </source>
</evidence>